<keyword evidence="2" id="KW-1185">Reference proteome</keyword>
<protein>
    <submittedName>
        <fullName evidence="1">Uncharacterized protein</fullName>
    </submittedName>
</protein>
<accession>A0AAN7UQ17</accession>
<evidence type="ECO:0000313" key="1">
    <source>
        <dbReference type="EMBL" id="KAK5630513.1"/>
    </source>
</evidence>
<dbReference type="Proteomes" id="UP001305414">
    <property type="component" value="Unassembled WGS sequence"/>
</dbReference>
<organism evidence="1 2">
    <name type="scientific">Xylaria bambusicola</name>
    <dbReference type="NCBI Taxonomy" id="326684"/>
    <lineage>
        <taxon>Eukaryota</taxon>
        <taxon>Fungi</taxon>
        <taxon>Dikarya</taxon>
        <taxon>Ascomycota</taxon>
        <taxon>Pezizomycotina</taxon>
        <taxon>Sordariomycetes</taxon>
        <taxon>Xylariomycetidae</taxon>
        <taxon>Xylariales</taxon>
        <taxon>Xylariaceae</taxon>
        <taxon>Xylaria</taxon>
    </lineage>
</organism>
<dbReference type="EMBL" id="JAWHQM010000016">
    <property type="protein sequence ID" value="KAK5630513.1"/>
    <property type="molecule type" value="Genomic_DNA"/>
</dbReference>
<gene>
    <name evidence="1" type="ORF">RRF57_006228</name>
</gene>
<name>A0AAN7UQ17_9PEZI</name>
<proteinExistence type="predicted"/>
<sequence>MSSPSPLFDDLEARRIEGRVIIRQFTDQLAGTDELEQSTKAAQEEIDKEEELEEIKRLKFLYESSADSSIS</sequence>
<dbReference type="AlphaFoldDB" id="A0AAN7UQ17"/>
<evidence type="ECO:0000313" key="2">
    <source>
        <dbReference type="Proteomes" id="UP001305414"/>
    </source>
</evidence>
<comment type="caution">
    <text evidence="1">The sequence shown here is derived from an EMBL/GenBank/DDBJ whole genome shotgun (WGS) entry which is preliminary data.</text>
</comment>
<reference evidence="1 2" key="1">
    <citation type="submission" date="2023-10" db="EMBL/GenBank/DDBJ databases">
        <title>Draft genome sequence of Xylaria bambusicola isolate GMP-LS, the root and basal stem rot pathogen of sugarcane in Indonesia.</title>
        <authorList>
            <person name="Selvaraj P."/>
            <person name="Muralishankar V."/>
            <person name="Muruganantham S."/>
            <person name="Sp S."/>
            <person name="Haryani S."/>
            <person name="Lau K.J.X."/>
            <person name="Naqvi N.I."/>
        </authorList>
    </citation>
    <scope>NUCLEOTIDE SEQUENCE [LARGE SCALE GENOMIC DNA]</scope>
    <source>
        <strain evidence="1">GMP-LS</strain>
    </source>
</reference>